<accession>A0A834WNR5</accession>
<dbReference type="Proteomes" id="UP000634136">
    <property type="component" value="Unassembled WGS sequence"/>
</dbReference>
<gene>
    <name evidence="1" type="ORF">G2W53_020506</name>
</gene>
<comment type="caution">
    <text evidence="1">The sequence shown here is derived from an EMBL/GenBank/DDBJ whole genome shotgun (WGS) entry which is preliminary data.</text>
</comment>
<organism evidence="1 2">
    <name type="scientific">Senna tora</name>
    <dbReference type="NCBI Taxonomy" id="362788"/>
    <lineage>
        <taxon>Eukaryota</taxon>
        <taxon>Viridiplantae</taxon>
        <taxon>Streptophyta</taxon>
        <taxon>Embryophyta</taxon>
        <taxon>Tracheophyta</taxon>
        <taxon>Spermatophyta</taxon>
        <taxon>Magnoliopsida</taxon>
        <taxon>eudicotyledons</taxon>
        <taxon>Gunneridae</taxon>
        <taxon>Pentapetalae</taxon>
        <taxon>rosids</taxon>
        <taxon>fabids</taxon>
        <taxon>Fabales</taxon>
        <taxon>Fabaceae</taxon>
        <taxon>Caesalpinioideae</taxon>
        <taxon>Cassia clade</taxon>
        <taxon>Senna</taxon>
    </lineage>
</organism>
<reference evidence="1" key="1">
    <citation type="submission" date="2020-09" db="EMBL/GenBank/DDBJ databases">
        <title>Genome-Enabled Discovery of Anthraquinone Biosynthesis in Senna tora.</title>
        <authorList>
            <person name="Kang S.-H."/>
            <person name="Pandey R.P."/>
            <person name="Lee C.-M."/>
            <person name="Sim J.-S."/>
            <person name="Jeong J.-T."/>
            <person name="Choi B.-S."/>
            <person name="Jung M."/>
            <person name="Ginzburg D."/>
            <person name="Zhao K."/>
            <person name="Won S.Y."/>
            <person name="Oh T.-J."/>
            <person name="Yu Y."/>
            <person name="Kim N.-H."/>
            <person name="Lee O.R."/>
            <person name="Lee T.-H."/>
            <person name="Bashyal P."/>
            <person name="Kim T.-S."/>
            <person name="Lee W.-H."/>
            <person name="Kawkins C."/>
            <person name="Kim C.-K."/>
            <person name="Kim J.S."/>
            <person name="Ahn B.O."/>
            <person name="Rhee S.Y."/>
            <person name="Sohng J.K."/>
        </authorList>
    </citation>
    <scope>NUCLEOTIDE SEQUENCE</scope>
    <source>
        <tissue evidence="1">Leaf</tissue>
    </source>
</reference>
<keyword evidence="2" id="KW-1185">Reference proteome</keyword>
<protein>
    <submittedName>
        <fullName evidence="1">Uncharacterized protein</fullName>
    </submittedName>
</protein>
<proteinExistence type="predicted"/>
<dbReference type="EMBL" id="JAAIUW010000006">
    <property type="protein sequence ID" value="KAF7829342.1"/>
    <property type="molecule type" value="Genomic_DNA"/>
</dbReference>
<evidence type="ECO:0000313" key="2">
    <source>
        <dbReference type="Proteomes" id="UP000634136"/>
    </source>
</evidence>
<dbReference type="AlphaFoldDB" id="A0A834WNR5"/>
<evidence type="ECO:0000313" key="1">
    <source>
        <dbReference type="EMBL" id="KAF7829342.1"/>
    </source>
</evidence>
<sequence length="138" mass="15010">MQPNPYRNEDDYCAILHLLVDISHATLAAVMAIEMVGHESPGTTLCIGALLPEPLNLTGGSAVLELFAGEDEALLVRRDALLVLDLGLDIVDGVGRLNLEGYRLPREGFHEDLHACNTQLSPSPIDDSRGRNSQRKLI</sequence>
<name>A0A834WNR5_9FABA</name>